<gene>
    <name evidence="1" type="ORF">GLOINDRAFT_22915</name>
</gene>
<protein>
    <submittedName>
        <fullName evidence="1">Uncharacterized protein</fullName>
    </submittedName>
</protein>
<name>U9U9G5_RHIID</name>
<dbReference type="HOGENOM" id="CLU_1836178_0_0_1"/>
<accession>U9U9G5</accession>
<proteinExistence type="predicted"/>
<sequence>MSTLGHKFKKMVSFFIQRVDNSCEMCSGADWQNCDYSSSKEDNITTERLEELRLSHSSQSYGSHLVVKNYIQIIIHKPLANCILFCSFQEKLLYLIWQDMDKVGQKLQLFLKRVPVVTCYIENGSLTDHSEKLQLPLQLF</sequence>
<dbReference type="EMBL" id="KI281134">
    <property type="protein sequence ID" value="ESA16337.1"/>
    <property type="molecule type" value="Genomic_DNA"/>
</dbReference>
<reference evidence="1" key="1">
    <citation type="submission" date="2013-07" db="EMBL/GenBank/DDBJ databases">
        <title>The genome of an arbuscular mycorrhizal fungus provides insights into the evolution of the oldest plant symbiosis.</title>
        <authorList>
            <consortium name="DOE Joint Genome Institute"/>
            <person name="Tisserant E."/>
            <person name="Malbreil M."/>
            <person name="Kuo A."/>
            <person name="Kohler A."/>
            <person name="Symeonidi A."/>
            <person name="Balestrini R."/>
            <person name="Charron P."/>
            <person name="Duensing N."/>
            <person name="Frei-dit-Frey N."/>
            <person name="Gianinazzi-Pearson V."/>
            <person name="Gilbert B."/>
            <person name="Handa Y."/>
            <person name="Hijri M."/>
            <person name="Kaul R."/>
            <person name="Kawaguchi M."/>
            <person name="Krajinski F."/>
            <person name="Lammers P."/>
            <person name="Lapierre D."/>
            <person name="Masclaux F.G."/>
            <person name="Murat C."/>
            <person name="Morin E."/>
            <person name="Ndikumana S."/>
            <person name="Pagni M."/>
            <person name="Petitpierre D."/>
            <person name="Requena N."/>
            <person name="Rosikiewicz P."/>
            <person name="Riley R."/>
            <person name="Saito K."/>
            <person name="San Clemente H."/>
            <person name="Shapiro H."/>
            <person name="van Tuinen D."/>
            <person name="Becard G."/>
            <person name="Bonfante P."/>
            <person name="Paszkowski U."/>
            <person name="Shachar-Hill Y."/>
            <person name="Young J.P."/>
            <person name="Sanders I.R."/>
            <person name="Henrissat B."/>
            <person name="Rensing S.A."/>
            <person name="Grigoriev I.V."/>
            <person name="Corradi N."/>
            <person name="Roux C."/>
            <person name="Martin F."/>
        </authorList>
    </citation>
    <scope>NUCLEOTIDE SEQUENCE</scope>
    <source>
        <strain evidence="1">DAOM 197198</strain>
    </source>
</reference>
<dbReference type="AlphaFoldDB" id="U9U9G5"/>
<evidence type="ECO:0000313" key="1">
    <source>
        <dbReference type="EMBL" id="ESA16337.1"/>
    </source>
</evidence>
<organism evidence="1">
    <name type="scientific">Rhizophagus irregularis (strain DAOM 181602 / DAOM 197198 / MUCL 43194)</name>
    <name type="common">Arbuscular mycorrhizal fungus</name>
    <name type="synonym">Glomus intraradices</name>
    <dbReference type="NCBI Taxonomy" id="747089"/>
    <lineage>
        <taxon>Eukaryota</taxon>
        <taxon>Fungi</taxon>
        <taxon>Fungi incertae sedis</taxon>
        <taxon>Mucoromycota</taxon>
        <taxon>Glomeromycotina</taxon>
        <taxon>Glomeromycetes</taxon>
        <taxon>Glomerales</taxon>
        <taxon>Glomeraceae</taxon>
        <taxon>Rhizophagus</taxon>
    </lineage>
</organism>